<gene>
    <name evidence="6" type="ordered locus">Cyan7822_2877</name>
</gene>
<dbReference type="EMBL" id="CP002198">
    <property type="protein sequence ID" value="ADN14836.1"/>
    <property type="molecule type" value="Genomic_DNA"/>
</dbReference>
<dbReference type="Pfam" id="PF01734">
    <property type="entry name" value="Patatin"/>
    <property type="match status" value="1"/>
</dbReference>
<reference evidence="7" key="1">
    <citation type="journal article" date="2011" name="MBio">
        <title>Novel metabolic attributes of the genus Cyanothece, comprising a group of unicellular nitrogen-fixing Cyanobacteria.</title>
        <authorList>
            <person name="Bandyopadhyay A."/>
            <person name="Elvitigala T."/>
            <person name="Welsh E."/>
            <person name="Stockel J."/>
            <person name="Liberton M."/>
            <person name="Min H."/>
            <person name="Sherman L.A."/>
            <person name="Pakrasi H.B."/>
        </authorList>
    </citation>
    <scope>NUCLEOTIDE SEQUENCE [LARGE SCALE GENOMIC DNA]</scope>
    <source>
        <strain evidence="7">PCC 7822</strain>
    </source>
</reference>
<evidence type="ECO:0000256" key="4">
    <source>
        <dbReference type="SAM" id="Phobius"/>
    </source>
</evidence>
<keyword evidence="4" id="KW-0472">Membrane</keyword>
<keyword evidence="2" id="KW-0442">Lipid degradation</keyword>
<dbReference type="eggNOG" id="COG1752">
    <property type="taxonomic scope" value="Bacteria"/>
</dbReference>
<keyword evidence="4" id="KW-0812">Transmembrane</keyword>
<evidence type="ECO:0000259" key="5">
    <source>
        <dbReference type="Pfam" id="PF01734"/>
    </source>
</evidence>
<dbReference type="Gene3D" id="3.40.1090.10">
    <property type="entry name" value="Cytosolic phospholipase A2 catalytic domain"/>
    <property type="match status" value="2"/>
</dbReference>
<dbReference type="PANTHER" id="PTHR14226">
    <property type="entry name" value="NEUROPATHY TARGET ESTERASE/SWISS CHEESE D.MELANOGASTER"/>
    <property type="match status" value="1"/>
</dbReference>
<evidence type="ECO:0000256" key="2">
    <source>
        <dbReference type="ARBA" id="ARBA00022963"/>
    </source>
</evidence>
<feature type="domain" description="PNPLA" evidence="5">
    <location>
        <begin position="8"/>
        <end position="218"/>
    </location>
</feature>
<name>E0U7M4_GLOV7</name>
<keyword evidence="7" id="KW-1185">Reference proteome</keyword>
<dbReference type="InterPro" id="IPR016035">
    <property type="entry name" value="Acyl_Trfase/lysoPLipase"/>
</dbReference>
<dbReference type="InterPro" id="IPR002641">
    <property type="entry name" value="PNPLA_dom"/>
</dbReference>
<keyword evidence="1" id="KW-0378">Hydrolase</keyword>
<keyword evidence="4" id="KW-1133">Transmembrane helix</keyword>
<dbReference type="InterPro" id="IPR050301">
    <property type="entry name" value="NTE"/>
</dbReference>
<evidence type="ECO:0000256" key="1">
    <source>
        <dbReference type="ARBA" id="ARBA00022801"/>
    </source>
</evidence>
<dbReference type="Proteomes" id="UP000008206">
    <property type="component" value="Chromosome"/>
</dbReference>
<dbReference type="OrthoDB" id="9807112at2"/>
<sequence>MKPKIAIACQGGGSQTAFTAGVLKALFENKVQDYFNIVSLSGTSGGAICAFLIWYSLKKGDEIIWKRMIDFWQDNSAQTYQERFFNDFVIKSLEWVSKGLLPQYALSPYSPAAKIWFSFATQGLRSRFTDLKELLETHIDFSELKTWGPQLEAPILVLGSCNIITGKLHKFVSRLESIKVEHLLASACVPNIFPAVSIEEMAYWDGLFSDNPPIRSLIRPKFVGLENIPQEIWVIKINPTATDKIPEKPDDIADRRNEVEGNVSLFQSLDQVELINDLFLRNAFKDEFLAETELREPIKIPKSFADDPDRDYYIPMIEMSKELADSLNYESKLDRCPESLKRLIDDGEKQGKLFLETRLRQLDLR</sequence>
<dbReference type="KEGG" id="cyj:Cyan7822_2877"/>
<dbReference type="RefSeq" id="WP_013322941.1">
    <property type="nucleotide sequence ID" value="NC_014501.1"/>
</dbReference>
<organism evidence="6 7">
    <name type="scientific">Gloeothece verrucosa (strain PCC 7822)</name>
    <name type="common">Cyanothece sp. (strain PCC 7822)</name>
    <dbReference type="NCBI Taxonomy" id="497965"/>
    <lineage>
        <taxon>Bacteria</taxon>
        <taxon>Bacillati</taxon>
        <taxon>Cyanobacteriota</taxon>
        <taxon>Cyanophyceae</taxon>
        <taxon>Oscillatoriophycideae</taxon>
        <taxon>Chroococcales</taxon>
        <taxon>Aphanothecaceae</taxon>
        <taxon>Gloeothece</taxon>
        <taxon>Gloeothece verrucosa</taxon>
    </lineage>
</organism>
<evidence type="ECO:0000313" key="6">
    <source>
        <dbReference type="EMBL" id="ADN14836.1"/>
    </source>
</evidence>
<dbReference type="PANTHER" id="PTHR14226:SF78">
    <property type="entry name" value="SLR0060 PROTEIN"/>
    <property type="match status" value="1"/>
</dbReference>
<keyword evidence="3" id="KW-0443">Lipid metabolism</keyword>
<dbReference type="AlphaFoldDB" id="E0U7M4"/>
<dbReference type="SUPFAM" id="SSF52151">
    <property type="entry name" value="FabD/lysophospholipase-like"/>
    <property type="match status" value="1"/>
</dbReference>
<dbReference type="STRING" id="497965.Cyan7822_2877"/>
<accession>E0U7M4</accession>
<feature type="transmembrane region" description="Helical" evidence="4">
    <location>
        <begin position="34"/>
        <end position="57"/>
    </location>
</feature>
<dbReference type="GO" id="GO:0016042">
    <property type="term" value="P:lipid catabolic process"/>
    <property type="evidence" value="ECO:0007669"/>
    <property type="project" value="UniProtKB-KW"/>
</dbReference>
<dbReference type="HOGENOM" id="CLU_040292_1_0_3"/>
<protein>
    <submittedName>
        <fullName evidence="6">Patatin</fullName>
    </submittedName>
</protein>
<proteinExistence type="predicted"/>
<evidence type="ECO:0000256" key="3">
    <source>
        <dbReference type="ARBA" id="ARBA00023098"/>
    </source>
</evidence>
<evidence type="ECO:0000313" key="7">
    <source>
        <dbReference type="Proteomes" id="UP000008206"/>
    </source>
</evidence>
<dbReference type="GO" id="GO:0016787">
    <property type="term" value="F:hydrolase activity"/>
    <property type="evidence" value="ECO:0007669"/>
    <property type="project" value="UniProtKB-KW"/>
</dbReference>